<evidence type="ECO:0000259" key="10">
    <source>
        <dbReference type="Pfam" id="PF00999"/>
    </source>
</evidence>
<feature type="transmembrane region" description="Helical" evidence="9">
    <location>
        <begin position="531"/>
        <end position="555"/>
    </location>
</feature>
<evidence type="ECO:0000256" key="9">
    <source>
        <dbReference type="SAM" id="Phobius"/>
    </source>
</evidence>
<evidence type="ECO:0000256" key="4">
    <source>
        <dbReference type="ARBA" id="ARBA00022692"/>
    </source>
</evidence>
<keyword evidence="3" id="KW-0050">Antiport</keyword>
<keyword evidence="2" id="KW-0813">Transport</keyword>
<keyword evidence="4 9" id="KW-0812">Transmembrane</keyword>
<feature type="transmembrane region" description="Helical" evidence="9">
    <location>
        <begin position="190"/>
        <end position="217"/>
    </location>
</feature>
<comment type="subcellular location">
    <subcellularLocation>
        <location evidence="1">Membrane</location>
        <topology evidence="1">Multi-pass membrane protein</topology>
    </subcellularLocation>
</comment>
<organism evidence="11 12">
    <name type="scientific">Rachicladosporium monterosium</name>
    <dbReference type="NCBI Taxonomy" id="1507873"/>
    <lineage>
        <taxon>Eukaryota</taxon>
        <taxon>Fungi</taxon>
        <taxon>Dikarya</taxon>
        <taxon>Ascomycota</taxon>
        <taxon>Pezizomycotina</taxon>
        <taxon>Dothideomycetes</taxon>
        <taxon>Dothideomycetidae</taxon>
        <taxon>Cladosporiales</taxon>
        <taxon>Cladosporiaceae</taxon>
        <taxon>Rachicladosporium</taxon>
    </lineage>
</organism>
<evidence type="ECO:0000256" key="7">
    <source>
        <dbReference type="ARBA" id="ARBA00023136"/>
    </source>
</evidence>
<evidence type="ECO:0000313" key="11">
    <source>
        <dbReference type="EMBL" id="KAK5143324.1"/>
    </source>
</evidence>
<dbReference type="Gene3D" id="1.20.1530.20">
    <property type="match status" value="1"/>
</dbReference>
<feature type="transmembrane region" description="Helical" evidence="9">
    <location>
        <begin position="297"/>
        <end position="317"/>
    </location>
</feature>
<feature type="transmembrane region" description="Helical" evidence="9">
    <location>
        <begin position="338"/>
        <end position="370"/>
    </location>
</feature>
<gene>
    <name evidence="11" type="ORF">LTR32_004529</name>
</gene>
<evidence type="ECO:0000313" key="12">
    <source>
        <dbReference type="Proteomes" id="UP001308179"/>
    </source>
</evidence>
<feature type="region of interest" description="Disordered" evidence="8">
    <location>
        <begin position="1"/>
        <end position="45"/>
    </location>
</feature>
<feature type="transmembrane region" description="Helical" evidence="9">
    <location>
        <begin position="134"/>
        <end position="154"/>
    </location>
</feature>
<feature type="transmembrane region" description="Helical" evidence="9">
    <location>
        <begin position="102"/>
        <end position="122"/>
    </location>
</feature>
<dbReference type="PANTHER" id="PTHR43562">
    <property type="entry name" value="NAPA-TYPE SODIUM/HYDROGEN ANTIPORTER"/>
    <property type="match status" value="1"/>
</dbReference>
<dbReference type="PANTHER" id="PTHR43562:SF2">
    <property type="entry name" value="SODIUM-HYDROGEN ANTIPORTER"/>
    <property type="match status" value="1"/>
</dbReference>
<feature type="transmembrane region" description="Helical" evidence="9">
    <location>
        <begin position="414"/>
        <end position="431"/>
    </location>
</feature>
<feature type="compositionally biased region" description="Basic and acidic residues" evidence="8">
    <location>
        <begin position="1"/>
        <end position="12"/>
    </location>
</feature>
<evidence type="ECO:0000256" key="6">
    <source>
        <dbReference type="ARBA" id="ARBA00023065"/>
    </source>
</evidence>
<feature type="transmembrane region" description="Helical" evidence="9">
    <location>
        <begin position="223"/>
        <end position="243"/>
    </location>
</feature>
<dbReference type="InterPro" id="IPR006153">
    <property type="entry name" value="Cation/H_exchanger_TM"/>
</dbReference>
<comment type="caution">
    <text evidence="11">The sequence shown here is derived from an EMBL/GenBank/DDBJ whole genome shotgun (WGS) entry which is preliminary data.</text>
</comment>
<evidence type="ECO:0000256" key="3">
    <source>
        <dbReference type="ARBA" id="ARBA00022449"/>
    </source>
</evidence>
<feature type="transmembrane region" description="Helical" evidence="9">
    <location>
        <begin position="160"/>
        <end position="178"/>
    </location>
</feature>
<evidence type="ECO:0000256" key="8">
    <source>
        <dbReference type="SAM" id="MobiDB-lite"/>
    </source>
</evidence>
<feature type="domain" description="Cation/H+ exchanger transmembrane" evidence="10">
    <location>
        <begin position="126"/>
        <end position="556"/>
    </location>
</feature>
<proteinExistence type="predicted"/>
<feature type="region of interest" description="Disordered" evidence="8">
    <location>
        <begin position="69"/>
        <end position="88"/>
    </location>
</feature>
<dbReference type="Proteomes" id="UP001308179">
    <property type="component" value="Unassembled WGS sequence"/>
</dbReference>
<dbReference type="Pfam" id="PF00999">
    <property type="entry name" value="Na_H_Exchanger"/>
    <property type="match status" value="1"/>
</dbReference>
<sequence length="601" mass="63207">MSGLMDKAKEAMGKSSGGSSSGGSSGGQPSGMEQQADKYANQGIDKATDAAGMGDKYDGKIDKVADKQLNNKIPGGQGGSSGGQMGGQQVSPRLLLPPIQNLTSTTVIDLLILISFFALLWLSQYLAAKVIRAGILGPIIAGIIYGAPLANILPTEWQNTFLALGYIGLILLIFEGGLQARLDLLQANILLSVCAATTGIVFPIGLSFLLLYLGFGYGAVETFIVGAALSSTSLGTTFAVMSSASETIDFSQTRVGAVLVSAALIDDVSGLVMSSVIQSLGSVSDGGSVNLGWLISRPIVASVAMTIVTPVLAKYVLAPVFRRFLQRRLARYGHRSNIVLMILVLCAFVSIAAYAGTSVLFGGFLAGVLLSYLPSTQNDNAPEKQCESPEEQQEAELPSFAETFEHYVQDVQRYVLEPLFFASIGFAIPFLDLWTGSAVWHGVVYTLLMIVAKLVVGVWIPLWAALSPPSKAVEHGGEARTSVAASRTRNSRVKAAVSPGCLLGMAMVARGEIGLLIIQIGFNSTTYLSQAAFVTGIWAILLNTIIGPIAAGMLVKHRGKAIGDGVWGVIPVPKAHTGLTLAEHPVRGPDRTSNAEERCST</sequence>
<accession>A0ABR0L4F1</accession>
<keyword evidence="5 9" id="KW-1133">Transmembrane helix</keyword>
<feature type="transmembrane region" description="Helical" evidence="9">
    <location>
        <begin position="255"/>
        <end position="277"/>
    </location>
</feature>
<protein>
    <recommendedName>
        <fullName evidence="10">Cation/H+ exchanger transmembrane domain-containing protein</fullName>
    </recommendedName>
</protein>
<feature type="compositionally biased region" description="Gly residues" evidence="8">
    <location>
        <begin position="75"/>
        <end position="86"/>
    </location>
</feature>
<keyword evidence="6" id="KW-0406">Ion transport</keyword>
<reference evidence="11 12" key="1">
    <citation type="submission" date="2023-08" db="EMBL/GenBank/DDBJ databases">
        <title>Black Yeasts Isolated from many extreme environments.</title>
        <authorList>
            <person name="Coleine C."/>
            <person name="Stajich J.E."/>
            <person name="Selbmann L."/>
        </authorList>
    </citation>
    <scope>NUCLEOTIDE SEQUENCE [LARGE SCALE GENOMIC DNA]</scope>
    <source>
        <strain evidence="11 12">CCFEE 5386</strain>
    </source>
</reference>
<dbReference type="InterPro" id="IPR038770">
    <property type="entry name" value="Na+/solute_symporter_sf"/>
</dbReference>
<dbReference type="EMBL" id="JAVRRR010000327">
    <property type="protein sequence ID" value="KAK5143324.1"/>
    <property type="molecule type" value="Genomic_DNA"/>
</dbReference>
<feature type="transmembrane region" description="Helical" evidence="9">
    <location>
        <begin position="443"/>
        <end position="466"/>
    </location>
</feature>
<name>A0ABR0L4F1_9PEZI</name>
<feature type="compositionally biased region" description="Gly residues" evidence="8">
    <location>
        <begin position="15"/>
        <end position="29"/>
    </location>
</feature>
<keyword evidence="12" id="KW-1185">Reference proteome</keyword>
<evidence type="ECO:0000256" key="5">
    <source>
        <dbReference type="ARBA" id="ARBA00022989"/>
    </source>
</evidence>
<evidence type="ECO:0000256" key="1">
    <source>
        <dbReference type="ARBA" id="ARBA00004141"/>
    </source>
</evidence>
<keyword evidence="7 9" id="KW-0472">Membrane</keyword>
<evidence type="ECO:0000256" key="2">
    <source>
        <dbReference type="ARBA" id="ARBA00022448"/>
    </source>
</evidence>